<proteinExistence type="predicted"/>
<gene>
    <name evidence="1" type="ORF">MNBD_ACTINO01-2278</name>
</gene>
<dbReference type="NCBIfam" id="TIGR02436">
    <property type="entry name" value="four helix bundle protein"/>
    <property type="match status" value="1"/>
</dbReference>
<name>A0A3B0RRA9_9ZZZZ</name>
<dbReference type="PANTHER" id="PTHR38471">
    <property type="entry name" value="FOUR HELIX BUNDLE PROTEIN"/>
    <property type="match status" value="1"/>
</dbReference>
<dbReference type="CDD" id="cd16377">
    <property type="entry name" value="23S_rRNA_IVP_like"/>
    <property type="match status" value="1"/>
</dbReference>
<sequence>MNVAYACTMHDYRKLRVYELALSIAADTYVLTRRMPRSETFSLAQQMNRAAISIVSNIAEGAGRGDSRDFARFLRIARGSACELEAQVTLGERVGLIDNDAASLLRERIEKAKATITSLERHTR</sequence>
<dbReference type="AlphaFoldDB" id="A0A3B0RRA9"/>
<dbReference type="Gene3D" id="1.20.1440.60">
    <property type="entry name" value="23S rRNA-intervening sequence"/>
    <property type="match status" value="1"/>
</dbReference>
<evidence type="ECO:0000313" key="1">
    <source>
        <dbReference type="EMBL" id="VAV90828.1"/>
    </source>
</evidence>
<protein>
    <recommendedName>
        <fullName evidence="2">Four helix bundle protein</fullName>
    </recommendedName>
</protein>
<dbReference type="Pfam" id="PF05635">
    <property type="entry name" value="23S_rRNA_IVP"/>
    <property type="match status" value="1"/>
</dbReference>
<dbReference type="InterPro" id="IPR036583">
    <property type="entry name" value="23S_rRNA_IVS_sf"/>
</dbReference>
<dbReference type="EMBL" id="UOEI01000052">
    <property type="protein sequence ID" value="VAV90828.1"/>
    <property type="molecule type" value="Genomic_DNA"/>
</dbReference>
<organism evidence="1">
    <name type="scientific">hydrothermal vent metagenome</name>
    <dbReference type="NCBI Taxonomy" id="652676"/>
    <lineage>
        <taxon>unclassified sequences</taxon>
        <taxon>metagenomes</taxon>
        <taxon>ecological metagenomes</taxon>
    </lineage>
</organism>
<dbReference type="SUPFAM" id="SSF158446">
    <property type="entry name" value="IVS-encoded protein-like"/>
    <property type="match status" value="1"/>
</dbReference>
<reference evidence="1" key="1">
    <citation type="submission" date="2018-06" db="EMBL/GenBank/DDBJ databases">
        <authorList>
            <person name="Zhirakovskaya E."/>
        </authorList>
    </citation>
    <scope>NUCLEOTIDE SEQUENCE</scope>
</reference>
<dbReference type="InterPro" id="IPR012657">
    <property type="entry name" value="23S_rRNA-intervening_sequence"/>
</dbReference>
<accession>A0A3B0RRA9</accession>
<dbReference type="PANTHER" id="PTHR38471:SF2">
    <property type="entry name" value="FOUR HELIX BUNDLE PROTEIN"/>
    <property type="match status" value="1"/>
</dbReference>
<evidence type="ECO:0008006" key="2">
    <source>
        <dbReference type="Google" id="ProtNLM"/>
    </source>
</evidence>